<feature type="chain" id="PRO_5047049630" evidence="2">
    <location>
        <begin position="19"/>
        <end position="259"/>
    </location>
</feature>
<dbReference type="PANTHER" id="PTHR43037:SF1">
    <property type="entry name" value="BLL1128 PROTEIN"/>
    <property type="match status" value="1"/>
</dbReference>
<dbReference type="RefSeq" id="WP_345256093.1">
    <property type="nucleotide sequence ID" value="NZ_BAABGY010000007.1"/>
</dbReference>
<feature type="signal peptide" evidence="2">
    <location>
        <begin position="1"/>
        <end position="18"/>
    </location>
</feature>
<dbReference type="Proteomes" id="UP001501725">
    <property type="component" value="Unassembled WGS sequence"/>
</dbReference>
<dbReference type="SUPFAM" id="SSF53474">
    <property type="entry name" value="alpha/beta-Hydrolases"/>
    <property type="match status" value="1"/>
</dbReference>
<evidence type="ECO:0000256" key="2">
    <source>
        <dbReference type="SAM" id="SignalP"/>
    </source>
</evidence>
<keyword evidence="4" id="KW-1185">Reference proteome</keyword>
<protein>
    <submittedName>
        <fullName evidence="3">Dienelactone hydrolase family protein</fullName>
    </submittedName>
</protein>
<evidence type="ECO:0000256" key="1">
    <source>
        <dbReference type="ARBA" id="ARBA00022729"/>
    </source>
</evidence>
<gene>
    <name evidence="3" type="ORF">GCM10023184_25090</name>
</gene>
<sequence length="259" mass="29268">MRTIHLFFLMLLAAGAGAQSDTSAFERRWLIRGSDTMPYRLLLPKNYDAGRKYPLVLFLHGSGERGRDNNLQLAHAARFFLADSNRNAIVVFPQCAAGDSWAGMRSEGQGFDRKFTFAKDSEPTTAMRLLLQLVDEVEERYKVDKRRRYVGGLSMGAMGTFDLVRRKPRTFRAAFAICGAGNPETARKLRRPDWWILHGEKDDVVPPQHSRTMAEAIKAAGGSVQLSLYPNANHNSWDETFSEPNLSRWLGLNKPVTRH</sequence>
<reference evidence="4" key="1">
    <citation type="journal article" date="2019" name="Int. J. Syst. Evol. Microbiol.">
        <title>The Global Catalogue of Microorganisms (GCM) 10K type strain sequencing project: providing services to taxonomists for standard genome sequencing and annotation.</title>
        <authorList>
            <consortium name="The Broad Institute Genomics Platform"/>
            <consortium name="The Broad Institute Genome Sequencing Center for Infectious Disease"/>
            <person name="Wu L."/>
            <person name="Ma J."/>
        </authorList>
    </citation>
    <scope>NUCLEOTIDE SEQUENCE [LARGE SCALE GENOMIC DNA]</scope>
    <source>
        <strain evidence="4">JCM 17919</strain>
    </source>
</reference>
<evidence type="ECO:0000313" key="3">
    <source>
        <dbReference type="EMBL" id="GAA4332463.1"/>
    </source>
</evidence>
<dbReference type="PANTHER" id="PTHR43037">
    <property type="entry name" value="UNNAMED PRODUCT-RELATED"/>
    <property type="match status" value="1"/>
</dbReference>
<evidence type="ECO:0000313" key="4">
    <source>
        <dbReference type="Proteomes" id="UP001501725"/>
    </source>
</evidence>
<accession>A0ABP8H099</accession>
<dbReference type="Gene3D" id="3.40.50.1820">
    <property type="entry name" value="alpha/beta hydrolase"/>
    <property type="match status" value="1"/>
</dbReference>
<comment type="caution">
    <text evidence="3">The sequence shown here is derived from an EMBL/GenBank/DDBJ whole genome shotgun (WGS) entry which is preliminary data.</text>
</comment>
<dbReference type="GO" id="GO:0016787">
    <property type="term" value="F:hydrolase activity"/>
    <property type="evidence" value="ECO:0007669"/>
    <property type="project" value="UniProtKB-KW"/>
</dbReference>
<proteinExistence type="predicted"/>
<dbReference type="InterPro" id="IPR029058">
    <property type="entry name" value="AB_hydrolase_fold"/>
</dbReference>
<dbReference type="InterPro" id="IPR050955">
    <property type="entry name" value="Plant_Biomass_Hydrol_Est"/>
</dbReference>
<name>A0ABP8H099_9BACT</name>
<keyword evidence="1 2" id="KW-0732">Signal</keyword>
<organism evidence="3 4">
    <name type="scientific">Flaviaesturariibacter amylovorans</name>
    <dbReference type="NCBI Taxonomy" id="1084520"/>
    <lineage>
        <taxon>Bacteria</taxon>
        <taxon>Pseudomonadati</taxon>
        <taxon>Bacteroidota</taxon>
        <taxon>Chitinophagia</taxon>
        <taxon>Chitinophagales</taxon>
        <taxon>Chitinophagaceae</taxon>
        <taxon>Flaviaestuariibacter</taxon>
    </lineage>
</organism>
<dbReference type="Pfam" id="PF00756">
    <property type="entry name" value="Esterase"/>
    <property type="match status" value="1"/>
</dbReference>
<keyword evidence="3" id="KW-0378">Hydrolase</keyword>
<dbReference type="EMBL" id="BAABGY010000007">
    <property type="protein sequence ID" value="GAA4332463.1"/>
    <property type="molecule type" value="Genomic_DNA"/>
</dbReference>
<dbReference type="InterPro" id="IPR000801">
    <property type="entry name" value="Esterase-like"/>
</dbReference>